<sequence>MTNGLACSAVCRPVAEDIAQLQLVTLRNQGIYRSQRLIQPAMAVLFVVTGASMVYSYPSWSLGWIFTAAGVVTGLAQVVSSRRRRTA</sequence>
<keyword evidence="1" id="KW-1133">Transmembrane helix</keyword>
<accession>A0A1L3ENF3</accession>
<dbReference type="STRING" id="1440763.BJI69_00830"/>
<dbReference type="EMBL" id="CP017480">
    <property type="protein sequence ID" value="APG02591.1"/>
    <property type="molecule type" value="Genomic_DNA"/>
</dbReference>
<dbReference type="AlphaFoldDB" id="A0A1L3ENF3"/>
<reference evidence="3" key="1">
    <citation type="submission" date="2016-09" db="EMBL/GenBank/DDBJ databases">
        <authorList>
            <person name="Lysoe E."/>
        </authorList>
    </citation>
    <scope>NUCLEOTIDE SEQUENCE [LARGE SCALE GENOMIC DNA]</scope>
    <source>
        <strain evidence="3">LJ96T</strain>
    </source>
</reference>
<name>A0A1L3ENF3_9GAMM</name>
<proteinExistence type="predicted"/>
<feature type="transmembrane region" description="Helical" evidence="1">
    <location>
        <begin position="37"/>
        <end position="55"/>
    </location>
</feature>
<evidence type="ECO:0000256" key="1">
    <source>
        <dbReference type="SAM" id="Phobius"/>
    </source>
</evidence>
<dbReference type="KEGG" id="lrz:BJI69_00830"/>
<evidence type="ECO:0000313" key="3">
    <source>
        <dbReference type="Proteomes" id="UP000182987"/>
    </source>
</evidence>
<dbReference type="Proteomes" id="UP000182987">
    <property type="component" value="Chromosome"/>
</dbReference>
<feature type="transmembrane region" description="Helical" evidence="1">
    <location>
        <begin position="61"/>
        <end position="79"/>
    </location>
</feature>
<evidence type="ECO:0000313" key="2">
    <source>
        <dbReference type="EMBL" id="APG02591.1"/>
    </source>
</evidence>
<keyword evidence="1" id="KW-0812">Transmembrane</keyword>
<protein>
    <submittedName>
        <fullName evidence="2">Uncharacterized protein</fullName>
    </submittedName>
</protein>
<gene>
    <name evidence="2" type="ORF">BJI69_00830</name>
</gene>
<keyword evidence="3" id="KW-1185">Reference proteome</keyword>
<organism evidence="2 3">
    <name type="scientific">Luteibacter rhizovicinus DSM 16549</name>
    <dbReference type="NCBI Taxonomy" id="1440763"/>
    <lineage>
        <taxon>Bacteria</taxon>
        <taxon>Pseudomonadati</taxon>
        <taxon>Pseudomonadota</taxon>
        <taxon>Gammaproteobacteria</taxon>
        <taxon>Lysobacterales</taxon>
        <taxon>Rhodanobacteraceae</taxon>
        <taxon>Luteibacter</taxon>
    </lineage>
</organism>
<keyword evidence="1" id="KW-0472">Membrane</keyword>